<evidence type="ECO:0000256" key="1">
    <source>
        <dbReference type="SAM" id="MobiDB-lite"/>
    </source>
</evidence>
<reference evidence="2" key="1">
    <citation type="submission" date="2016-11" db="EMBL/GenBank/DDBJ databases">
        <title>Complete Genome Sequencing of Pandoraea pulmonicola DSM 16583.</title>
        <authorList>
            <person name="Chan K.-G."/>
        </authorList>
    </citation>
    <scope>NUCLEOTIDE SEQUENCE</scope>
    <source>
        <strain evidence="2">DSM 16583</strain>
    </source>
</reference>
<dbReference type="Proteomes" id="UP000035086">
    <property type="component" value="Chromosome"/>
</dbReference>
<proteinExistence type="predicted"/>
<sequence length="59" mass="6048">MTTTTARIRLASPDGRRNRGSGALNNGPSYFRGMPRTGAAVGSAPTMHASDVGSQGEAQ</sequence>
<feature type="region of interest" description="Disordered" evidence="1">
    <location>
        <begin position="1"/>
        <end position="59"/>
    </location>
</feature>
<gene>
    <name evidence="2" type="ORF">RO07_25615</name>
</gene>
<organism evidence="2 3">
    <name type="scientific">Pandoraea pulmonicola</name>
    <dbReference type="NCBI Taxonomy" id="93221"/>
    <lineage>
        <taxon>Bacteria</taxon>
        <taxon>Pseudomonadati</taxon>
        <taxon>Pseudomonadota</taxon>
        <taxon>Betaproteobacteria</taxon>
        <taxon>Burkholderiales</taxon>
        <taxon>Burkholderiaceae</taxon>
        <taxon>Pandoraea</taxon>
    </lineage>
</organism>
<keyword evidence="3" id="KW-1185">Reference proteome</keyword>
<protein>
    <submittedName>
        <fullName evidence="2">Uncharacterized protein</fullName>
    </submittedName>
</protein>
<evidence type="ECO:0000313" key="2">
    <source>
        <dbReference type="EMBL" id="APD13629.1"/>
    </source>
</evidence>
<accession>A0ABM6FSU8</accession>
<dbReference type="EMBL" id="CP010310">
    <property type="protein sequence ID" value="APD13629.1"/>
    <property type="molecule type" value="Genomic_DNA"/>
</dbReference>
<name>A0ABM6FSU8_PANPU</name>
<evidence type="ECO:0000313" key="3">
    <source>
        <dbReference type="Proteomes" id="UP000035086"/>
    </source>
</evidence>